<feature type="domain" description="Acyl-CoA dehydrogenase/oxidase C-terminal" evidence="5">
    <location>
        <begin position="227"/>
        <end position="342"/>
    </location>
</feature>
<comment type="similarity">
    <text evidence="1">Belongs to the acyl-CoA dehydrogenase family.</text>
</comment>
<evidence type="ECO:0000313" key="6">
    <source>
        <dbReference type="EMBL" id="MDQ0272962.1"/>
    </source>
</evidence>
<organism evidence="6 7">
    <name type="scientific">Cytobacillus purgationiresistens</name>
    <dbReference type="NCBI Taxonomy" id="863449"/>
    <lineage>
        <taxon>Bacteria</taxon>
        <taxon>Bacillati</taxon>
        <taxon>Bacillota</taxon>
        <taxon>Bacilli</taxon>
        <taxon>Bacillales</taxon>
        <taxon>Bacillaceae</taxon>
        <taxon>Cytobacillus</taxon>
    </lineage>
</organism>
<sequence>MSILDSLTKKELKDTNEVKDKVRILINKGYHLITFKKSFSCEEYSNFLMELASICSNTALSFSMHLYTVRGLWDLFSVEQQKRYEQEIRKGRIFGSINDPNVYFIDEKTINPNDYPVIVTKTQTGYLLNGIKHFVSLEPLVTHIPVYGLLIDEETDTKKIGIFIIDKNSNGVSTINNWDSISMPDTDSNSIELKNVKVPINQSIVTKTNIFSNTTWLSHLYKLSLSSVYLGMAKEIILELTKVKNKKVPHTNRSLAFFPGIQFSIAEILICYETAYSILEKYYRILDNPESNNQLKNRIGLITKINVSKSVEEIINKAMKIHGVKSLSLSNHLSKHYKDIKASIFHAPQQDLIYEMLAKDFLGILGTKNRWL</sequence>
<protein>
    <submittedName>
        <fullName evidence="6">Alkylation response protein AidB-like acyl-CoA dehydrogenase</fullName>
    </submittedName>
</protein>
<keyword evidence="3" id="KW-0274">FAD</keyword>
<dbReference type="InterPro" id="IPR009100">
    <property type="entry name" value="AcylCoA_DH/oxidase_NM_dom_sf"/>
</dbReference>
<proteinExistence type="inferred from homology"/>
<dbReference type="Proteomes" id="UP001238088">
    <property type="component" value="Unassembled WGS sequence"/>
</dbReference>
<evidence type="ECO:0000313" key="7">
    <source>
        <dbReference type="Proteomes" id="UP001238088"/>
    </source>
</evidence>
<keyword evidence="2" id="KW-0285">Flavoprotein</keyword>
<dbReference type="InterPro" id="IPR046373">
    <property type="entry name" value="Acyl-CoA_Oxase/DH_mid-dom_sf"/>
</dbReference>
<dbReference type="InterPro" id="IPR009075">
    <property type="entry name" value="AcylCo_DH/oxidase_C"/>
</dbReference>
<evidence type="ECO:0000256" key="3">
    <source>
        <dbReference type="ARBA" id="ARBA00022827"/>
    </source>
</evidence>
<dbReference type="SUPFAM" id="SSF56645">
    <property type="entry name" value="Acyl-CoA dehydrogenase NM domain-like"/>
    <property type="match status" value="1"/>
</dbReference>
<reference evidence="6 7" key="1">
    <citation type="submission" date="2023-07" db="EMBL/GenBank/DDBJ databases">
        <title>Genomic Encyclopedia of Type Strains, Phase IV (KMG-IV): sequencing the most valuable type-strain genomes for metagenomic binning, comparative biology and taxonomic classification.</title>
        <authorList>
            <person name="Goeker M."/>
        </authorList>
    </citation>
    <scope>NUCLEOTIDE SEQUENCE [LARGE SCALE GENOMIC DNA]</scope>
    <source>
        <strain evidence="6 7">DSM 23494</strain>
    </source>
</reference>
<dbReference type="SUPFAM" id="SSF47203">
    <property type="entry name" value="Acyl-CoA dehydrogenase C-terminal domain-like"/>
    <property type="match status" value="1"/>
</dbReference>
<gene>
    <name evidence="6" type="ORF">J2S17_004856</name>
</gene>
<evidence type="ECO:0000256" key="2">
    <source>
        <dbReference type="ARBA" id="ARBA00022630"/>
    </source>
</evidence>
<dbReference type="Gene3D" id="2.40.110.10">
    <property type="entry name" value="Butyryl-CoA Dehydrogenase, subunit A, domain 2"/>
    <property type="match status" value="1"/>
</dbReference>
<dbReference type="InterPro" id="IPR036250">
    <property type="entry name" value="AcylCo_DH-like_C"/>
</dbReference>
<evidence type="ECO:0000259" key="5">
    <source>
        <dbReference type="Pfam" id="PF00441"/>
    </source>
</evidence>
<dbReference type="RefSeq" id="WP_307478488.1">
    <property type="nucleotide sequence ID" value="NZ_JAUSUB010000031.1"/>
</dbReference>
<accession>A0ABU0AQB5</accession>
<dbReference type="PANTHER" id="PTHR43884">
    <property type="entry name" value="ACYL-COA DEHYDROGENASE"/>
    <property type="match status" value="1"/>
</dbReference>
<dbReference type="Pfam" id="PF00441">
    <property type="entry name" value="Acyl-CoA_dh_1"/>
    <property type="match status" value="1"/>
</dbReference>
<comment type="caution">
    <text evidence="6">The sequence shown here is derived from an EMBL/GenBank/DDBJ whole genome shotgun (WGS) entry which is preliminary data.</text>
</comment>
<keyword evidence="4" id="KW-0560">Oxidoreductase</keyword>
<evidence type="ECO:0000256" key="4">
    <source>
        <dbReference type="ARBA" id="ARBA00023002"/>
    </source>
</evidence>
<dbReference type="PANTHER" id="PTHR43884:SF25">
    <property type="entry name" value="ACYL-COA DEHYDROGENASE YDBM-RELATED"/>
    <property type="match status" value="1"/>
</dbReference>
<dbReference type="EMBL" id="JAUSUB010000031">
    <property type="protein sequence ID" value="MDQ0272962.1"/>
    <property type="molecule type" value="Genomic_DNA"/>
</dbReference>
<evidence type="ECO:0000256" key="1">
    <source>
        <dbReference type="ARBA" id="ARBA00009347"/>
    </source>
</evidence>
<dbReference type="Gene3D" id="1.20.140.10">
    <property type="entry name" value="Butyryl-CoA Dehydrogenase, subunit A, domain 3"/>
    <property type="match status" value="1"/>
</dbReference>
<keyword evidence="7" id="KW-1185">Reference proteome</keyword>
<name>A0ABU0AQB5_9BACI</name>